<evidence type="ECO:0000256" key="1">
    <source>
        <dbReference type="ARBA" id="ARBA00001974"/>
    </source>
</evidence>
<dbReference type="PRINTS" id="PR00368">
    <property type="entry name" value="FADPNR"/>
</dbReference>
<evidence type="ECO:0000256" key="2">
    <source>
        <dbReference type="ARBA" id="ARBA00009130"/>
    </source>
</evidence>
<dbReference type="SUPFAM" id="SSF55424">
    <property type="entry name" value="FAD/NAD-linked reductases, dimerisation (C-terminal) domain"/>
    <property type="match status" value="1"/>
</dbReference>
<dbReference type="SUPFAM" id="SSF52821">
    <property type="entry name" value="Rhodanese/Cell cycle control phosphatase"/>
    <property type="match status" value="1"/>
</dbReference>
<dbReference type="SUPFAM" id="SSF51905">
    <property type="entry name" value="FAD/NAD(P)-binding domain"/>
    <property type="match status" value="2"/>
</dbReference>
<dbReference type="PANTHER" id="PTHR43429:SF1">
    <property type="entry name" value="NAD(P)H SULFUR OXIDOREDUCTASE (COA-DEPENDENT)"/>
    <property type="match status" value="1"/>
</dbReference>
<accession>A0A2C8FCA6</accession>
<keyword evidence="9" id="KW-1185">Reference proteome</keyword>
<dbReference type="PANTHER" id="PTHR43429">
    <property type="entry name" value="PYRIDINE NUCLEOTIDE-DISULFIDE OXIDOREDUCTASE DOMAIN-CONTAINING"/>
    <property type="match status" value="1"/>
</dbReference>
<dbReference type="InterPro" id="IPR036873">
    <property type="entry name" value="Rhodanese-like_dom_sf"/>
</dbReference>
<dbReference type="InterPro" id="IPR023753">
    <property type="entry name" value="FAD/NAD-binding_dom"/>
</dbReference>
<proteinExistence type="inferred from homology"/>
<dbReference type="PROSITE" id="PS50206">
    <property type="entry name" value="RHODANESE_3"/>
    <property type="match status" value="1"/>
</dbReference>
<dbReference type="Pfam" id="PF02852">
    <property type="entry name" value="Pyr_redox_dim"/>
    <property type="match status" value="1"/>
</dbReference>
<organism evidence="8 9">
    <name type="scientific">Pseudodesulfovibrio profundus</name>
    <dbReference type="NCBI Taxonomy" id="57320"/>
    <lineage>
        <taxon>Bacteria</taxon>
        <taxon>Pseudomonadati</taxon>
        <taxon>Thermodesulfobacteriota</taxon>
        <taxon>Desulfovibrionia</taxon>
        <taxon>Desulfovibrionales</taxon>
        <taxon>Desulfovibrionaceae</taxon>
    </lineage>
</organism>
<name>A0A2C8FCA6_9BACT</name>
<keyword evidence="5" id="KW-0560">Oxidoreductase</keyword>
<evidence type="ECO:0000313" key="8">
    <source>
        <dbReference type="EMBL" id="SOB60156.1"/>
    </source>
</evidence>
<protein>
    <submittedName>
        <fullName evidence="8">Pyridine nucleotide-disulphide oxidoreductase dimerisation region</fullName>
    </submittedName>
</protein>
<sequence length="540" mass="58610">MSERIVLIGAYEAALNGVMEYQRKHPDTEAIVIYPEFNPVPEFSCDVLERYLGRGIEFSEDLRASGVDTEAKRVIIRDHASGAEGSITYDKLIFAACAAPEEFDVPGDHIARIVRVGSHVDTTRLRPMDGTTLVIGSGLNLLMTVSVLLKHKKGSIEVILQNTGHLGKPMSEDLFAMVLHHLRESGVTIHEDHTLKQIEEVGSELKVTTDKGEFTASRVINAKTSLAVSYLAQEAGFETDKVGGIIVDGQLRTNINDVYACGGCASFISDMCKKPIPGTCIKFTEHRQSTALAKALEGTKARLFNPICTYSITLGDRTVAGAGLTVDAARECGFTPMSATAIQFDRAHFMPEADLMTLELVFDAPTRRVLGIQGMSKSGEALRGRISSVSAILAKRPSIDDIANLELAYSPPFASAMDVINTVANVADNMLAGINEGISATEFEALWQERENGDSFFLDCRELGNAKPFIEAHPAHWNHIPQGEIARRLSEIPEGKKIVLMCNTGTRSYEAQVTLKHAGFNDVANVDGGMTAVKQTGVKI</sequence>
<keyword evidence="4" id="KW-0274">FAD</keyword>
<evidence type="ECO:0000259" key="7">
    <source>
        <dbReference type="PROSITE" id="PS50206"/>
    </source>
</evidence>
<dbReference type="EMBL" id="LT907975">
    <property type="protein sequence ID" value="SOB60156.1"/>
    <property type="molecule type" value="Genomic_DNA"/>
</dbReference>
<evidence type="ECO:0000256" key="5">
    <source>
        <dbReference type="ARBA" id="ARBA00023002"/>
    </source>
</evidence>
<dbReference type="SMART" id="SM00450">
    <property type="entry name" value="RHOD"/>
    <property type="match status" value="1"/>
</dbReference>
<reference evidence="9" key="1">
    <citation type="submission" date="2017-09" db="EMBL/GenBank/DDBJ databases">
        <authorList>
            <person name="Regsiter A."/>
            <person name="William W."/>
        </authorList>
    </citation>
    <scope>NUCLEOTIDE SEQUENCE [LARGE SCALE GENOMIC DNA]</scope>
    <source>
        <strain evidence="9">500-1</strain>
    </source>
</reference>
<dbReference type="OrthoDB" id="285281at2"/>
<gene>
    <name evidence="8" type="ORF">DPRO_3244</name>
</gene>
<dbReference type="Pfam" id="PF07992">
    <property type="entry name" value="Pyr_redox_2"/>
    <property type="match status" value="1"/>
</dbReference>
<dbReference type="InterPro" id="IPR016156">
    <property type="entry name" value="FAD/NAD-linked_Rdtase_dimer_sf"/>
</dbReference>
<dbReference type="KEGG" id="pprf:DPRO_3244"/>
<dbReference type="Gene3D" id="3.50.50.60">
    <property type="entry name" value="FAD/NAD(P)-binding domain"/>
    <property type="match status" value="3"/>
</dbReference>
<dbReference type="CDD" id="cd00158">
    <property type="entry name" value="RHOD"/>
    <property type="match status" value="1"/>
</dbReference>
<evidence type="ECO:0000256" key="3">
    <source>
        <dbReference type="ARBA" id="ARBA00022630"/>
    </source>
</evidence>
<dbReference type="Proteomes" id="UP000219215">
    <property type="component" value="Chromosome DPRO"/>
</dbReference>
<dbReference type="InterPro" id="IPR036188">
    <property type="entry name" value="FAD/NAD-bd_sf"/>
</dbReference>
<dbReference type="InterPro" id="IPR004099">
    <property type="entry name" value="Pyr_nucl-diS_OxRdtase_dimer"/>
</dbReference>
<dbReference type="GO" id="GO:0016491">
    <property type="term" value="F:oxidoreductase activity"/>
    <property type="evidence" value="ECO:0007669"/>
    <property type="project" value="UniProtKB-KW"/>
</dbReference>
<dbReference type="Gene3D" id="3.40.250.10">
    <property type="entry name" value="Rhodanese-like domain"/>
    <property type="match status" value="1"/>
</dbReference>
<keyword evidence="6" id="KW-0676">Redox-active center</keyword>
<feature type="domain" description="Rhodanese" evidence="7">
    <location>
        <begin position="451"/>
        <end position="538"/>
    </location>
</feature>
<comment type="similarity">
    <text evidence="2">Belongs to the class-III pyridine nucleotide-disulfide oxidoreductase family.</text>
</comment>
<dbReference type="AlphaFoldDB" id="A0A2C8FCA6"/>
<dbReference type="RefSeq" id="WP_097012922.1">
    <property type="nucleotide sequence ID" value="NZ_LT907975.1"/>
</dbReference>
<evidence type="ECO:0000256" key="4">
    <source>
        <dbReference type="ARBA" id="ARBA00022827"/>
    </source>
</evidence>
<dbReference type="Pfam" id="PF00581">
    <property type="entry name" value="Rhodanese"/>
    <property type="match status" value="1"/>
</dbReference>
<evidence type="ECO:0000256" key="6">
    <source>
        <dbReference type="ARBA" id="ARBA00023284"/>
    </source>
</evidence>
<dbReference type="InterPro" id="IPR001763">
    <property type="entry name" value="Rhodanese-like_dom"/>
</dbReference>
<keyword evidence="3" id="KW-0285">Flavoprotein</keyword>
<dbReference type="InterPro" id="IPR050260">
    <property type="entry name" value="FAD-bd_OxRdtase"/>
</dbReference>
<evidence type="ECO:0000313" key="9">
    <source>
        <dbReference type="Proteomes" id="UP000219215"/>
    </source>
</evidence>
<comment type="cofactor">
    <cofactor evidence="1">
        <name>FAD</name>
        <dbReference type="ChEBI" id="CHEBI:57692"/>
    </cofactor>
</comment>